<sequence>MSEDSMTVGGVISPDKFPVPTLMPARLEYRAGRLRANAALVAEAGHDIKGSWAGLSAVYTAPEAETLFAVVDPVAVDGDGVSVGMDRAATALEVFAEEVRGIKERWATLTSDTDAFLASIEGDDDWRKADAFSGEWWSGDESPKVAEHQALLDRADALRLEYEAAEVECANAVNAGLPVRTNFVHADSGTEPAVRQYEHGYNEYLGDMDMPWGGSMETDHAWFVDVGHSVSDFAVGAVEDLGGRFGAHSSEGWFEMNMGDALVEYHGTNLTNLGAMAGLYDPATGEWGEVGWETFGNTWTEVAHSVVPWREWDDRPGYVIGTAALNIGSVVAGVALTATGLGAVVGVPLLLWRGSAMINKVDLPDMADADGAGNGVDADPRFNLPYFGGLGSTPAGFHLDLPDLRGSLSPSETAELQGALDRLENWSPEPADGSGSPTDPTAQDLADGMTVEDVLNPVSAESTRLRDEYGDDFGALDRDADGDGSGTGDGSDSGDGGRVPALVGPRSDAEEGAGTPDTSPDWTIDLTGGGFDRPGDRTGGEGADLGDRGPTVNDSVGDGGGTADSPFPDGGGSVHHTDGPGFSSDGHGGGSDRNGDGVDDPPPGIDLGGGSDGRDPNPPYDPWSPPDDAPGVDEQLGGLDPASARPEEMTHSNRKPWPVEFGHTDASGRWFDDTGLAHIEPPALAEHARTYNRIRGLEGDTAGIAENFGIDRSVMDRIKEHIFLRDHWVAVGPNDVRYGRFTPMFTIAESWERAANGTLPPSEHDDFRRWLRHEAVESRLMEWGMPYLSSDPAAFPWDAVYESHAPRATVDHYGAHDLAPAENFPGAYDHYLDGWNAPETQPNADLSNSDEIAREIFERFYKR</sequence>
<name>A0ABV1ZUP9_9ACTN</name>
<feature type="region of interest" description="Disordered" evidence="2">
    <location>
        <begin position="470"/>
        <end position="659"/>
    </location>
</feature>
<comment type="caution">
    <text evidence="3">The sequence shown here is derived from an EMBL/GenBank/DDBJ whole genome shotgun (WGS) entry which is preliminary data.</text>
</comment>
<evidence type="ECO:0000313" key="4">
    <source>
        <dbReference type="Proteomes" id="UP001432401"/>
    </source>
</evidence>
<protein>
    <submittedName>
        <fullName evidence="3">Uncharacterized protein</fullName>
    </submittedName>
</protein>
<evidence type="ECO:0000256" key="1">
    <source>
        <dbReference type="SAM" id="Coils"/>
    </source>
</evidence>
<feature type="coiled-coil region" evidence="1">
    <location>
        <begin position="148"/>
        <end position="175"/>
    </location>
</feature>
<dbReference type="RefSeq" id="WP_352983761.1">
    <property type="nucleotide sequence ID" value="NZ_JBEQNA010000006.1"/>
</dbReference>
<evidence type="ECO:0000313" key="3">
    <source>
        <dbReference type="EMBL" id="MES0834649.1"/>
    </source>
</evidence>
<proteinExistence type="predicted"/>
<reference evidence="3 4" key="1">
    <citation type="submission" date="2024-06" db="EMBL/GenBank/DDBJ databases">
        <authorList>
            <person name="Bataeva Y.V."/>
            <person name="Grigorian L.N."/>
            <person name="Solomentsev V.I."/>
        </authorList>
    </citation>
    <scope>NUCLEOTIDE SEQUENCE [LARGE SCALE GENOMIC DNA]</scope>
    <source>
        <strain evidence="4">SCPM-O-B-12605 (RCAM04882)</strain>
    </source>
</reference>
<organism evidence="3 4">
    <name type="scientific">Nocardiopsis tropica</name>
    <dbReference type="NCBI Taxonomy" id="109330"/>
    <lineage>
        <taxon>Bacteria</taxon>
        <taxon>Bacillati</taxon>
        <taxon>Actinomycetota</taxon>
        <taxon>Actinomycetes</taxon>
        <taxon>Streptosporangiales</taxon>
        <taxon>Nocardiopsidaceae</taxon>
        <taxon>Nocardiopsis</taxon>
    </lineage>
</organism>
<keyword evidence="4" id="KW-1185">Reference proteome</keyword>
<dbReference type="Proteomes" id="UP001432401">
    <property type="component" value="Unassembled WGS sequence"/>
</dbReference>
<feature type="compositionally biased region" description="Pro residues" evidence="2">
    <location>
        <begin position="616"/>
        <end position="628"/>
    </location>
</feature>
<dbReference type="EMBL" id="JBEQNB010000006">
    <property type="protein sequence ID" value="MES0834649.1"/>
    <property type="molecule type" value="Genomic_DNA"/>
</dbReference>
<accession>A0ABV1ZUP9</accession>
<keyword evidence="1" id="KW-0175">Coiled coil</keyword>
<gene>
    <name evidence="3" type="ORF">ABUK86_12765</name>
</gene>
<evidence type="ECO:0000256" key="2">
    <source>
        <dbReference type="SAM" id="MobiDB-lite"/>
    </source>
</evidence>
<feature type="compositionally biased region" description="Gly residues" evidence="2">
    <location>
        <begin position="483"/>
        <end position="497"/>
    </location>
</feature>
<feature type="region of interest" description="Disordered" evidence="2">
    <location>
        <begin position="424"/>
        <end position="444"/>
    </location>
</feature>